<protein>
    <recommendedName>
        <fullName evidence="5">DNA/pantothenate metabolism flavoprotein C-terminal domain-containing protein</fullName>
    </recommendedName>
</protein>
<feature type="transmembrane region" description="Helical" evidence="2">
    <location>
        <begin position="499"/>
        <end position="520"/>
    </location>
</feature>
<proteinExistence type="predicted"/>
<dbReference type="Gene3D" id="3.40.50.10300">
    <property type="entry name" value="CoaB-like"/>
    <property type="match status" value="1"/>
</dbReference>
<keyword evidence="2" id="KW-0812">Transmembrane</keyword>
<name>A0ABD3SEV8_9STRA</name>
<evidence type="ECO:0000256" key="1">
    <source>
        <dbReference type="SAM" id="MobiDB-lite"/>
    </source>
</evidence>
<evidence type="ECO:0000256" key="2">
    <source>
        <dbReference type="SAM" id="Phobius"/>
    </source>
</evidence>
<keyword evidence="2" id="KW-1133">Transmembrane helix</keyword>
<accession>A0ABD3SEV8</accession>
<keyword evidence="4" id="KW-1185">Reference proteome</keyword>
<dbReference type="Proteomes" id="UP001530377">
    <property type="component" value="Unassembled WGS sequence"/>
</dbReference>
<organism evidence="3 4">
    <name type="scientific">Cyclostephanos tholiformis</name>
    <dbReference type="NCBI Taxonomy" id="382380"/>
    <lineage>
        <taxon>Eukaryota</taxon>
        <taxon>Sar</taxon>
        <taxon>Stramenopiles</taxon>
        <taxon>Ochrophyta</taxon>
        <taxon>Bacillariophyta</taxon>
        <taxon>Coscinodiscophyceae</taxon>
        <taxon>Thalassiosirophycidae</taxon>
        <taxon>Stephanodiscales</taxon>
        <taxon>Stephanodiscaceae</taxon>
        <taxon>Cyclostephanos</taxon>
    </lineage>
</organism>
<sequence length="529" mass="58552">MATPKTMAFTSSSSSSSNDDCDVNVLHPNATSFLPPPVPDHDRLRRRLRAFASRHVSHRVPVALVTSGGTMAPLEVEMVRYLDNFSTGTRGAISVENLLRRGYAVIHLRRIGSACPFGRLLARELMCDGPNGPPTFDSFGRLFDNTSIDYGNGSEDDNYDDDDDDRRYRRRNVDRGDELALHRRLVDSAVLRSAYRECQRVRREGSLLTVEFRSVDEYLEKLELCCTDALRMCGPLGLVYLAAAVSDFHVPIERRSTHKIQSRDYGISTTTSPPSSSSSTDAASGKVENDERGEVGGDDDGEEMMRIGKGGTLLLTLHPVPKAIPSLRNRWCPEAYVISFKLETDPSILRRKSVLAMENNGVHLVVGNVLATRYERVFVLSRELNEDGVVLRNGDADVDGESETGSDPPPGRNYRVHEITADECISSSPSGGDGGGADALESATIEYVTTRHFRHIYASKGPDVANEITARGVVYEERLDGDRRWRWRREMLITRASELAWNVVGSALGVALSCGIALMLHSRHHREMG</sequence>
<dbReference type="AlphaFoldDB" id="A0ABD3SEV8"/>
<feature type="region of interest" description="Disordered" evidence="1">
    <location>
        <begin position="260"/>
        <end position="303"/>
    </location>
</feature>
<dbReference type="InterPro" id="IPR035929">
    <property type="entry name" value="CoaB-like_sf"/>
</dbReference>
<reference evidence="3 4" key="1">
    <citation type="submission" date="2024-10" db="EMBL/GenBank/DDBJ databases">
        <title>Updated reference genomes for cyclostephanoid diatoms.</title>
        <authorList>
            <person name="Roberts W.R."/>
            <person name="Alverson A.J."/>
        </authorList>
    </citation>
    <scope>NUCLEOTIDE SEQUENCE [LARGE SCALE GENOMIC DNA]</scope>
    <source>
        <strain evidence="3 4">AJA228-03</strain>
    </source>
</reference>
<feature type="region of interest" description="Disordered" evidence="1">
    <location>
        <begin position="393"/>
        <end position="413"/>
    </location>
</feature>
<comment type="caution">
    <text evidence="3">The sequence shown here is derived from an EMBL/GenBank/DDBJ whole genome shotgun (WGS) entry which is preliminary data.</text>
</comment>
<dbReference type="PANTHER" id="PTHR12290">
    <property type="entry name" value="CORNICHON-RELATED"/>
    <property type="match status" value="1"/>
</dbReference>
<feature type="compositionally biased region" description="Low complexity" evidence="1">
    <location>
        <begin position="268"/>
        <end position="280"/>
    </location>
</feature>
<keyword evidence="2" id="KW-0472">Membrane</keyword>
<evidence type="ECO:0000313" key="4">
    <source>
        <dbReference type="Proteomes" id="UP001530377"/>
    </source>
</evidence>
<gene>
    <name evidence="3" type="ORF">ACHAXA_011138</name>
</gene>
<evidence type="ECO:0008006" key="5">
    <source>
        <dbReference type="Google" id="ProtNLM"/>
    </source>
</evidence>
<dbReference type="EMBL" id="JALLPB020000047">
    <property type="protein sequence ID" value="KAL3823086.1"/>
    <property type="molecule type" value="Genomic_DNA"/>
</dbReference>
<evidence type="ECO:0000313" key="3">
    <source>
        <dbReference type="EMBL" id="KAL3823086.1"/>
    </source>
</evidence>
<dbReference type="SUPFAM" id="SSF102645">
    <property type="entry name" value="CoaB-like"/>
    <property type="match status" value="2"/>
</dbReference>
<feature type="region of interest" description="Disordered" evidence="1">
    <location>
        <begin position="1"/>
        <end position="21"/>
    </location>
</feature>